<dbReference type="Proteomes" id="UP000536179">
    <property type="component" value="Unassembled WGS sequence"/>
</dbReference>
<keyword evidence="1 6" id="KW-0645">Protease</keyword>
<keyword evidence="5 6" id="KW-0482">Metalloprotease</keyword>
<comment type="caution">
    <text evidence="10">The sequence shown here is derived from an EMBL/GenBank/DDBJ whole genome shotgun (WGS) entry which is preliminary data.</text>
</comment>
<keyword evidence="11" id="KW-1185">Reference proteome</keyword>
<evidence type="ECO:0000313" key="11">
    <source>
        <dbReference type="Proteomes" id="UP000536179"/>
    </source>
</evidence>
<dbReference type="AlphaFoldDB" id="A0A7W5E3Q6"/>
<dbReference type="GO" id="GO:0016020">
    <property type="term" value="C:membrane"/>
    <property type="evidence" value="ECO:0007669"/>
    <property type="project" value="TreeGrafter"/>
</dbReference>
<dbReference type="RefSeq" id="WP_184306905.1">
    <property type="nucleotide sequence ID" value="NZ_JACHXU010000018.1"/>
</dbReference>
<proteinExistence type="inferred from homology"/>
<feature type="domain" description="Peptidase M48" evidence="9">
    <location>
        <begin position="172"/>
        <end position="344"/>
    </location>
</feature>
<comment type="cofactor">
    <cofactor evidence="6">
        <name>Zn(2+)</name>
        <dbReference type="ChEBI" id="CHEBI:29105"/>
    </cofactor>
    <text evidence="6">Binds 1 zinc ion per subunit.</text>
</comment>
<organism evidence="10 11">
    <name type="scientific">Aporhodopirellula rubra</name>
    <dbReference type="NCBI Taxonomy" id="980271"/>
    <lineage>
        <taxon>Bacteria</taxon>
        <taxon>Pseudomonadati</taxon>
        <taxon>Planctomycetota</taxon>
        <taxon>Planctomycetia</taxon>
        <taxon>Pirellulales</taxon>
        <taxon>Pirellulaceae</taxon>
        <taxon>Aporhodopirellula</taxon>
    </lineage>
</organism>
<dbReference type="InterPro" id="IPR051156">
    <property type="entry name" value="Mito/Outer_Membr_Metalloprot"/>
</dbReference>
<evidence type="ECO:0000259" key="9">
    <source>
        <dbReference type="Pfam" id="PF01435"/>
    </source>
</evidence>
<dbReference type="GO" id="GO:0051603">
    <property type="term" value="P:proteolysis involved in protein catabolic process"/>
    <property type="evidence" value="ECO:0007669"/>
    <property type="project" value="TreeGrafter"/>
</dbReference>
<evidence type="ECO:0000256" key="1">
    <source>
        <dbReference type="ARBA" id="ARBA00022670"/>
    </source>
</evidence>
<evidence type="ECO:0000256" key="6">
    <source>
        <dbReference type="RuleBase" id="RU003983"/>
    </source>
</evidence>
<keyword evidence="4 6" id="KW-0862">Zinc</keyword>
<keyword evidence="3 6" id="KW-0378">Hydrolase</keyword>
<keyword evidence="8" id="KW-0472">Membrane</keyword>
<evidence type="ECO:0000256" key="4">
    <source>
        <dbReference type="ARBA" id="ARBA00022833"/>
    </source>
</evidence>
<dbReference type="GO" id="GO:0004222">
    <property type="term" value="F:metalloendopeptidase activity"/>
    <property type="evidence" value="ECO:0007669"/>
    <property type="project" value="InterPro"/>
</dbReference>
<accession>A0A7W5E3Q6</accession>
<name>A0A7W5E3Q6_9BACT</name>
<dbReference type="Gene3D" id="3.30.2010.10">
    <property type="entry name" value="Metalloproteases ('zincins'), catalytic domain"/>
    <property type="match status" value="1"/>
</dbReference>
<keyword evidence="8" id="KW-0812">Transmembrane</keyword>
<dbReference type="Pfam" id="PF01435">
    <property type="entry name" value="Peptidase_M48"/>
    <property type="match status" value="1"/>
</dbReference>
<feature type="region of interest" description="Disordered" evidence="7">
    <location>
        <begin position="370"/>
        <end position="390"/>
    </location>
</feature>
<sequence length="390" mass="41814">MDQTFSGGVFTETIDGGRAGAEIELLPSGVGARTPDGEAFVIPYRECQVEVGGFSGRMVFCRNADRSLTIFCESPKFAKALSFASSGMLDDQLTSGLKKQRGESRRGFAIGTFFVIAMLLLLVGGYFGIRAGARSAVLALPVSIDAQIGDAAMGSMDLGGPKLDDEVVVGAMQSIVDRLAPTAAIEGIDFRVHVVESNQINAFALPGGNMVVYTGLIRNAENPEQVAAVLSHEMSHATLRHGVQRIGQSLGIWAGVSLLIGDVSGLMGSAVDLMQVASVNSYSRAHENEADREGVRMLHAAEIDPSGMADFFEQLEEKHGDVPGIFAWVSTHPDHASRIASVRAQVAALPSHEYREIEVDWPAVKRRVDEMDGREIDQQPNADQENAEVE</sequence>
<comment type="similarity">
    <text evidence="6">Belongs to the peptidase M48 family.</text>
</comment>
<evidence type="ECO:0000256" key="5">
    <source>
        <dbReference type="ARBA" id="ARBA00023049"/>
    </source>
</evidence>
<dbReference type="GO" id="GO:0046872">
    <property type="term" value="F:metal ion binding"/>
    <property type="evidence" value="ECO:0007669"/>
    <property type="project" value="UniProtKB-KW"/>
</dbReference>
<evidence type="ECO:0000256" key="8">
    <source>
        <dbReference type="SAM" id="Phobius"/>
    </source>
</evidence>
<keyword evidence="8" id="KW-1133">Transmembrane helix</keyword>
<dbReference type="InterPro" id="IPR001915">
    <property type="entry name" value="Peptidase_M48"/>
</dbReference>
<evidence type="ECO:0000256" key="3">
    <source>
        <dbReference type="ARBA" id="ARBA00022801"/>
    </source>
</evidence>
<gene>
    <name evidence="10" type="ORF">FHS27_004590</name>
</gene>
<feature type="transmembrane region" description="Helical" evidence="8">
    <location>
        <begin position="108"/>
        <end position="129"/>
    </location>
</feature>
<dbReference type="EMBL" id="JACHXU010000018">
    <property type="protein sequence ID" value="MBB3208757.1"/>
    <property type="molecule type" value="Genomic_DNA"/>
</dbReference>
<protein>
    <submittedName>
        <fullName evidence="10">Zn-dependent protease with chaperone function</fullName>
    </submittedName>
</protein>
<evidence type="ECO:0000256" key="7">
    <source>
        <dbReference type="SAM" id="MobiDB-lite"/>
    </source>
</evidence>
<keyword evidence="2" id="KW-0479">Metal-binding</keyword>
<dbReference type="PANTHER" id="PTHR22726">
    <property type="entry name" value="METALLOENDOPEPTIDASE OMA1"/>
    <property type="match status" value="1"/>
</dbReference>
<evidence type="ECO:0000313" key="10">
    <source>
        <dbReference type="EMBL" id="MBB3208757.1"/>
    </source>
</evidence>
<dbReference type="PANTHER" id="PTHR22726:SF1">
    <property type="entry name" value="METALLOENDOPEPTIDASE OMA1, MITOCHONDRIAL"/>
    <property type="match status" value="1"/>
</dbReference>
<evidence type="ECO:0000256" key="2">
    <source>
        <dbReference type="ARBA" id="ARBA00022723"/>
    </source>
</evidence>
<dbReference type="CDD" id="cd07332">
    <property type="entry name" value="M48C_Oma1_like"/>
    <property type="match status" value="1"/>
</dbReference>
<reference evidence="10 11" key="1">
    <citation type="submission" date="2020-08" db="EMBL/GenBank/DDBJ databases">
        <title>Genomic Encyclopedia of Type Strains, Phase III (KMG-III): the genomes of soil and plant-associated and newly described type strains.</title>
        <authorList>
            <person name="Whitman W."/>
        </authorList>
    </citation>
    <scope>NUCLEOTIDE SEQUENCE [LARGE SCALE GENOMIC DNA]</scope>
    <source>
        <strain evidence="10 11">CECT 8075</strain>
    </source>
</reference>